<feature type="transmembrane region" description="Helical" evidence="7">
    <location>
        <begin position="346"/>
        <end position="367"/>
    </location>
</feature>
<evidence type="ECO:0000256" key="1">
    <source>
        <dbReference type="ARBA" id="ARBA00004651"/>
    </source>
</evidence>
<feature type="transmembrane region" description="Helical" evidence="7">
    <location>
        <begin position="166"/>
        <end position="183"/>
    </location>
</feature>
<dbReference type="Pfam" id="PF05977">
    <property type="entry name" value="MFS_3"/>
    <property type="match status" value="1"/>
</dbReference>
<feature type="transmembrane region" description="Helical" evidence="7">
    <location>
        <begin position="252"/>
        <end position="272"/>
    </location>
</feature>
<evidence type="ECO:0000313" key="8">
    <source>
        <dbReference type="EMBL" id="MBM7586356.1"/>
    </source>
</evidence>
<feature type="transmembrane region" description="Helical" evidence="7">
    <location>
        <begin position="12"/>
        <end position="34"/>
    </location>
</feature>
<accession>A0ABS2NES5</accession>
<keyword evidence="5 7" id="KW-1133">Transmembrane helix</keyword>
<evidence type="ECO:0000313" key="9">
    <source>
        <dbReference type="Proteomes" id="UP001646157"/>
    </source>
</evidence>
<feature type="transmembrane region" description="Helical" evidence="7">
    <location>
        <begin position="220"/>
        <end position="240"/>
    </location>
</feature>
<gene>
    <name evidence="8" type="ORF">JOC86_002908</name>
</gene>
<comment type="caution">
    <text evidence="8">The sequence shown here is derived from an EMBL/GenBank/DDBJ whole genome shotgun (WGS) entry which is preliminary data.</text>
</comment>
<organism evidence="8 9">
    <name type="scientific">Rossellomorea pakistanensis</name>
    <dbReference type="NCBI Taxonomy" id="992288"/>
    <lineage>
        <taxon>Bacteria</taxon>
        <taxon>Bacillati</taxon>
        <taxon>Bacillota</taxon>
        <taxon>Bacilli</taxon>
        <taxon>Bacillales</taxon>
        <taxon>Bacillaceae</taxon>
        <taxon>Rossellomorea</taxon>
    </lineage>
</organism>
<evidence type="ECO:0000256" key="2">
    <source>
        <dbReference type="ARBA" id="ARBA00022448"/>
    </source>
</evidence>
<comment type="subcellular location">
    <subcellularLocation>
        <location evidence="1">Cell membrane</location>
        <topology evidence="1">Multi-pass membrane protein</topology>
    </subcellularLocation>
</comment>
<dbReference type="InterPro" id="IPR036259">
    <property type="entry name" value="MFS_trans_sf"/>
</dbReference>
<keyword evidence="4 7" id="KW-0812">Transmembrane</keyword>
<dbReference type="InterPro" id="IPR010290">
    <property type="entry name" value="TM_effector"/>
</dbReference>
<dbReference type="Gene3D" id="1.20.1250.20">
    <property type="entry name" value="MFS general substrate transporter like domains"/>
    <property type="match status" value="1"/>
</dbReference>
<dbReference type="CDD" id="cd06173">
    <property type="entry name" value="MFS_MefA_like"/>
    <property type="match status" value="1"/>
</dbReference>
<feature type="transmembrane region" description="Helical" evidence="7">
    <location>
        <begin position="306"/>
        <end position="325"/>
    </location>
</feature>
<feature type="transmembrane region" description="Helical" evidence="7">
    <location>
        <begin position="284"/>
        <end position="300"/>
    </location>
</feature>
<dbReference type="PANTHER" id="PTHR23513">
    <property type="entry name" value="INTEGRAL MEMBRANE EFFLUX PROTEIN-RELATED"/>
    <property type="match status" value="1"/>
</dbReference>
<evidence type="ECO:0000256" key="6">
    <source>
        <dbReference type="ARBA" id="ARBA00023136"/>
    </source>
</evidence>
<keyword evidence="2" id="KW-0813">Transport</keyword>
<feature type="transmembrane region" description="Helical" evidence="7">
    <location>
        <begin position="40"/>
        <end position="64"/>
    </location>
</feature>
<protein>
    <submittedName>
        <fullName evidence="8">MFS family permease</fullName>
    </submittedName>
</protein>
<dbReference type="RefSeq" id="WP_205173590.1">
    <property type="nucleotide sequence ID" value="NZ_JAFBDZ010000003.1"/>
</dbReference>
<keyword evidence="6 7" id="KW-0472">Membrane</keyword>
<reference evidence="8 9" key="1">
    <citation type="submission" date="2021-01" db="EMBL/GenBank/DDBJ databases">
        <title>Genomic Encyclopedia of Type Strains, Phase IV (KMG-IV): sequencing the most valuable type-strain genomes for metagenomic binning, comparative biology and taxonomic classification.</title>
        <authorList>
            <person name="Goeker M."/>
        </authorList>
    </citation>
    <scope>NUCLEOTIDE SEQUENCE [LARGE SCALE GENOMIC DNA]</scope>
    <source>
        <strain evidence="8 9">DSM 24834</strain>
    </source>
</reference>
<evidence type="ECO:0000256" key="3">
    <source>
        <dbReference type="ARBA" id="ARBA00022475"/>
    </source>
</evidence>
<evidence type="ECO:0000256" key="5">
    <source>
        <dbReference type="ARBA" id="ARBA00022989"/>
    </source>
</evidence>
<feature type="transmembrane region" description="Helical" evidence="7">
    <location>
        <begin position="373"/>
        <end position="390"/>
    </location>
</feature>
<dbReference type="Proteomes" id="UP001646157">
    <property type="component" value="Unassembled WGS sequence"/>
</dbReference>
<dbReference type="PANTHER" id="PTHR23513:SF19">
    <property type="entry name" value="MAJOR FACILITATOR SUPERFAMILY (MFS) PROFILE DOMAIN-CONTAINING PROTEIN"/>
    <property type="match status" value="1"/>
</dbReference>
<dbReference type="SUPFAM" id="SSF103473">
    <property type="entry name" value="MFS general substrate transporter"/>
    <property type="match status" value="1"/>
</dbReference>
<name>A0ABS2NES5_9BACI</name>
<evidence type="ECO:0000256" key="7">
    <source>
        <dbReference type="SAM" id="Phobius"/>
    </source>
</evidence>
<dbReference type="EMBL" id="JAFBDZ010000003">
    <property type="protein sequence ID" value="MBM7586356.1"/>
    <property type="molecule type" value="Genomic_DNA"/>
</dbReference>
<keyword evidence="3" id="KW-1003">Cell membrane</keyword>
<sequence length="400" mass="44678">MKTRAFRFLWLGQAFANAGDVFYIVALIAAVYSWTKSPMLMTIVPVVITLSRFTSSILAPLLIGRYPLKSLLFYSQAVKTILMIILSVMVLFSIEYVAILFIFATFIAFLDGFALPARNALVPSIVKREDLMGANGFLSTSDQLIQFSGWAFGGLMVAFIGEDGTLFVTSLLFIISTAFMYSIPVKLYSNFASNTKIPFLKQLSEGWTDVWKTSILKKIFLVYALESLASVVWIAAILYIYVERQLLQGEEWWGFINSAFFAGLIIASTFMLKWHRLFANRQPLVLITLITAILTFLFGYNEIPFMALFISFFFGLFDQTKVILLQTNVQMSIKPERLGKVYAAQGALTTLFFAIGSLAAGGLVTFIGVQGVFALSSSFLLIAVIPTMLIQNQLIKETER</sequence>
<keyword evidence="9" id="KW-1185">Reference proteome</keyword>
<evidence type="ECO:0000256" key="4">
    <source>
        <dbReference type="ARBA" id="ARBA00022692"/>
    </source>
</evidence>
<proteinExistence type="predicted"/>